<dbReference type="RefSeq" id="WP_176490242.1">
    <property type="nucleotide sequence ID" value="NZ_BLXU01000005.1"/>
</dbReference>
<evidence type="ECO:0000256" key="2">
    <source>
        <dbReference type="ARBA" id="ARBA00022737"/>
    </source>
</evidence>
<dbReference type="InterPro" id="IPR050836">
    <property type="entry name" value="SDS22/Internalin_LRR"/>
</dbReference>
<dbReference type="AlphaFoldDB" id="A0A6L2ZWA2"/>
<protein>
    <recommendedName>
        <fullName evidence="5">BspA family leucine-rich repeat surface protein</fullName>
    </recommendedName>
</protein>
<dbReference type="Pfam" id="PF03382">
    <property type="entry name" value="DUF285"/>
    <property type="match status" value="2"/>
</dbReference>
<comment type="caution">
    <text evidence="3">The sequence shown here is derived from an EMBL/GenBank/DDBJ whole genome shotgun (WGS) entry which is preliminary data.</text>
</comment>
<sequence length="733" mass="81613">MTNYGLGELTAGTYIADRLRWGSSLWTFNEDTGTLTLESGQLGEFNSSDNPAPWKRTDENAVSADKIRKIVLNGKVTAPQSSHQLFANLQNLEEIVNLQNLDTSMVNNMYSMFAGDTRLVSLDLSLFETSNVSRMSSMFKNTSSLTQLDLSAFNTDKVNDMSNMFEEASSLTSLDLSNFNTSNVTAMQNMFYKATNLTSLNLGSFDTSNAENMAMMFKDMNKLNTLTLGNKFKFKNNSALGAPAPVNIGNGSTGRWIRNDYQTKAYSPIDFMTNYGLGELTAGTYIAERLRWGTAPWTFDESTGVLTVEGGELGGSGTTPWGREDEYRIDIDDIQKIIFTEPVIAPQNSEGLFSYLRSLEEIEGLSLLDTSKVTNMKMMFSNLPLLEQLDIEHFNTSSVRQMDGMFEGAESVTSLNLNNWDVSKVETIAGMFAATVSLQNLQVSNWDTHNVKKMESLFYYAMSLKELDLTNWNTLNVEDGQMWNMFTYVKLKRLTLGDSFKFQKGTGLSKPSPLHQGDITTGKWIREDGASEAYTPEEFTSNYGTGDLKAGAYIAEATAKANLVVDFEAHPKDNIVNNTVGKTSEITLNIFNNGAQNSSETQVTLEKYDTQFETTSSEVQLSYLDKDGNETRKQTIPAGDFKEGFVFDEKLGYNEKIKVSFEGIPWNNSPEETKDMDQVTISYHNGSKNTQASWTGTTFIANGTFGFKTVPEPLSFKKTPLSLDLNGKKIERE</sequence>
<dbReference type="NCBIfam" id="TIGR02167">
    <property type="entry name" value="Liste_lipo_26"/>
    <property type="match status" value="8"/>
</dbReference>
<dbReference type="EMBL" id="BLXU01000005">
    <property type="protein sequence ID" value="GFO51674.1"/>
    <property type="molecule type" value="Genomic_DNA"/>
</dbReference>
<evidence type="ECO:0000256" key="1">
    <source>
        <dbReference type="ARBA" id="ARBA00022614"/>
    </source>
</evidence>
<dbReference type="InterPro" id="IPR032675">
    <property type="entry name" value="LRR_dom_sf"/>
</dbReference>
<dbReference type="InterPro" id="IPR005046">
    <property type="entry name" value="DUF285"/>
</dbReference>
<keyword evidence="1" id="KW-0433">Leucine-rich repeat</keyword>
<evidence type="ECO:0000313" key="4">
    <source>
        <dbReference type="Proteomes" id="UP000504756"/>
    </source>
</evidence>
<evidence type="ECO:0000313" key="3">
    <source>
        <dbReference type="EMBL" id="GFO51674.1"/>
    </source>
</evidence>
<keyword evidence="2" id="KW-0677">Repeat</keyword>
<dbReference type="Proteomes" id="UP000504756">
    <property type="component" value="Unassembled WGS sequence"/>
</dbReference>
<reference evidence="3 4" key="1">
    <citation type="submission" date="2020-06" db="EMBL/GenBank/DDBJ databases">
        <title>Draft genome sequence of Lactic acid bacteria from Okinawan-style tofu.</title>
        <authorList>
            <person name="Takara I."/>
            <person name="Ikematsu S."/>
        </authorList>
    </citation>
    <scope>NUCLEOTIDE SEQUENCE [LARGE SCALE GENOMIC DNA]</scope>
    <source>
        <strain evidence="4">lg38</strain>
    </source>
</reference>
<evidence type="ECO:0008006" key="5">
    <source>
        <dbReference type="Google" id="ProtNLM"/>
    </source>
</evidence>
<dbReference type="InterPro" id="IPR011889">
    <property type="entry name" value="Liste_lipo_26"/>
</dbReference>
<accession>A0A6L2ZWA2</accession>
<dbReference type="Gene3D" id="3.80.10.10">
    <property type="entry name" value="Ribonuclease Inhibitor"/>
    <property type="match status" value="2"/>
</dbReference>
<proteinExistence type="predicted"/>
<organism evidence="3 4">
    <name type="scientific">Lactococcus garvieae</name>
    <dbReference type="NCBI Taxonomy" id="1363"/>
    <lineage>
        <taxon>Bacteria</taxon>
        <taxon>Bacillati</taxon>
        <taxon>Bacillota</taxon>
        <taxon>Bacilli</taxon>
        <taxon>Lactobacillales</taxon>
        <taxon>Streptococcaceae</taxon>
        <taxon>Lactococcus</taxon>
    </lineage>
</organism>
<dbReference type="SUPFAM" id="SSF52058">
    <property type="entry name" value="L domain-like"/>
    <property type="match status" value="1"/>
</dbReference>
<dbReference type="PANTHER" id="PTHR46652:SF3">
    <property type="entry name" value="LEUCINE-RICH REPEAT-CONTAINING PROTEIN 9"/>
    <property type="match status" value="1"/>
</dbReference>
<name>A0A6L2ZWA2_9LACT</name>
<gene>
    <name evidence="3" type="ORF">ikelab_09490</name>
</gene>
<dbReference type="PANTHER" id="PTHR46652">
    <property type="entry name" value="LEUCINE-RICH REPEAT AND IQ DOMAIN-CONTAINING PROTEIN 1-RELATED"/>
    <property type="match status" value="1"/>
</dbReference>